<feature type="domain" description="Glycoside hydrolase family 20 catalytic" evidence="3">
    <location>
        <begin position="102"/>
        <end position="276"/>
    </location>
</feature>
<evidence type="ECO:0000256" key="2">
    <source>
        <dbReference type="ARBA" id="ARBA00022801"/>
    </source>
</evidence>
<dbReference type="Proteomes" id="UP000010796">
    <property type="component" value="Chromosome"/>
</dbReference>
<dbReference type="Pfam" id="PF00728">
    <property type="entry name" value="Glyco_hydro_20"/>
    <property type="match status" value="1"/>
</dbReference>
<dbReference type="GO" id="GO:0005975">
    <property type="term" value="P:carbohydrate metabolic process"/>
    <property type="evidence" value="ECO:0007669"/>
    <property type="project" value="InterPro"/>
</dbReference>
<dbReference type="PATRIC" id="fig|926556.3.peg.4550"/>
<proteinExistence type="inferred from homology"/>
<keyword evidence="5" id="KW-1185">Reference proteome</keyword>
<protein>
    <submittedName>
        <fullName evidence="4">N-acetyl-beta-hexosaminidase</fullName>
    </submittedName>
</protein>
<name>L0G695_ECHVK</name>
<accession>L0G695</accession>
<dbReference type="PANTHER" id="PTHR21040:SF8">
    <property type="entry name" value="BCDNA.GH04120"/>
    <property type="match status" value="1"/>
</dbReference>
<comment type="similarity">
    <text evidence="1">Belongs to the glycosyl hydrolase 20 family.</text>
</comment>
<evidence type="ECO:0000259" key="3">
    <source>
        <dbReference type="Pfam" id="PF00728"/>
    </source>
</evidence>
<dbReference type="SUPFAM" id="SSF51445">
    <property type="entry name" value="(Trans)glycosidases"/>
    <property type="match status" value="1"/>
</dbReference>
<dbReference type="InterPro" id="IPR015883">
    <property type="entry name" value="Glyco_hydro_20_cat"/>
</dbReference>
<reference evidence="5" key="1">
    <citation type="submission" date="2012-02" db="EMBL/GenBank/DDBJ databases">
        <title>The complete genome of Echinicola vietnamensis DSM 17526.</title>
        <authorList>
            <person name="Lucas S."/>
            <person name="Copeland A."/>
            <person name="Lapidus A."/>
            <person name="Glavina del Rio T."/>
            <person name="Dalin E."/>
            <person name="Tice H."/>
            <person name="Bruce D."/>
            <person name="Goodwin L."/>
            <person name="Pitluck S."/>
            <person name="Peters L."/>
            <person name="Ovchinnikova G."/>
            <person name="Teshima H."/>
            <person name="Kyrpides N."/>
            <person name="Mavromatis K."/>
            <person name="Ivanova N."/>
            <person name="Brettin T."/>
            <person name="Detter J.C."/>
            <person name="Han C."/>
            <person name="Larimer F."/>
            <person name="Land M."/>
            <person name="Hauser L."/>
            <person name="Markowitz V."/>
            <person name="Cheng J.-F."/>
            <person name="Hugenholtz P."/>
            <person name="Woyke T."/>
            <person name="Wu D."/>
            <person name="Brambilla E."/>
            <person name="Klenk H.-P."/>
            <person name="Eisen J.A."/>
        </authorList>
    </citation>
    <scope>NUCLEOTIDE SEQUENCE [LARGE SCALE GENOMIC DNA]</scope>
    <source>
        <strain evidence="5">DSM 17526 / LMG 23754 / KMM 6221</strain>
    </source>
</reference>
<evidence type="ECO:0000313" key="4">
    <source>
        <dbReference type="EMBL" id="AGA80501.1"/>
    </source>
</evidence>
<dbReference type="InterPro" id="IPR017853">
    <property type="entry name" value="GH"/>
</dbReference>
<evidence type="ECO:0000256" key="1">
    <source>
        <dbReference type="ARBA" id="ARBA00006285"/>
    </source>
</evidence>
<gene>
    <name evidence="4" type="ordered locus">Echvi_4313</name>
</gene>
<dbReference type="HOGENOM" id="CLU_531979_0_0_10"/>
<evidence type="ECO:0000313" key="5">
    <source>
        <dbReference type="Proteomes" id="UP000010796"/>
    </source>
</evidence>
<dbReference type="KEGG" id="evi:Echvi_4313"/>
<organism evidence="4 5">
    <name type="scientific">Echinicola vietnamensis (strain DSM 17526 / LMG 23754 / KMM 6221)</name>
    <dbReference type="NCBI Taxonomy" id="926556"/>
    <lineage>
        <taxon>Bacteria</taxon>
        <taxon>Pseudomonadati</taxon>
        <taxon>Bacteroidota</taxon>
        <taxon>Cytophagia</taxon>
        <taxon>Cytophagales</taxon>
        <taxon>Cyclobacteriaceae</taxon>
        <taxon>Echinicola</taxon>
    </lineage>
</organism>
<dbReference type="InterPro" id="IPR038901">
    <property type="entry name" value="HEXDC-like"/>
</dbReference>
<dbReference type="eggNOG" id="COG3525">
    <property type="taxonomic scope" value="Bacteria"/>
</dbReference>
<dbReference type="PANTHER" id="PTHR21040">
    <property type="entry name" value="BCDNA.GH04120"/>
    <property type="match status" value="1"/>
</dbReference>
<dbReference type="EMBL" id="CP003346">
    <property type="protein sequence ID" value="AGA80501.1"/>
    <property type="molecule type" value="Genomic_DNA"/>
</dbReference>
<dbReference type="GO" id="GO:0004563">
    <property type="term" value="F:beta-N-acetylhexosaminidase activity"/>
    <property type="evidence" value="ECO:0007669"/>
    <property type="project" value="UniProtKB-ARBA"/>
</dbReference>
<dbReference type="Gene3D" id="3.20.20.80">
    <property type="entry name" value="Glycosidases"/>
    <property type="match status" value="1"/>
</dbReference>
<dbReference type="AlphaFoldDB" id="L0G695"/>
<keyword evidence="2" id="KW-0378">Hydrolase</keyword>
<dbReference type="STRING" id="926556.Echvi_4313"/>
<dbReference type="RefSeq" id="WP_015268030.1">
    <property type="nucleotide sequence ID" value="NC_019904.1"/>
</dbReference>
<sequence length="533" mass="61574">METPTKSKAPHKQVLPPLAAYRLVICLLCLIQSIAAYPQVKEAVKGDDFNVKGFHLDLRVQVMTPEALKDFARQMADFGLNTLVMEWEATYPFKDHLTIANQFSYSREEIDDFIAYCDQLGIQVVPLQQSLGHVEYILRNPRYSELKEDRKDISQLCPMKIAESEVLFQSLFEDLAQTHNSDYIHIGGDETYLLGHCDLCRARVEEVGKSQLFVDHMKMIANLVIENGKTPLMWADIILKYPEAAAELPKETVFVDWNYGWKANHFGDISKLQELGFAFWGAPSIRSHPDNWYMTNWRTHFNNQRDFIPFSRESGYEGMVMTSWSTSGLYGFTWDVGYDVANMVQIRNTYPMSGFRILIASYAAALSHPEEFAPREFVLDYASERFGLDGQESLRLWEFLNFQRELISDAKPVKSKNVEEVKQHYRQVSDPVLQLDPGRNVEEFLHFKLMAKLRMLYLDYKEVDEVYNSPAFTQALVPSLILQMEAVLDRSEVLGKEFADLNSGFLYDAEIAELNRQRELPMNVLYHRLAKLK</sequence>